<feature type="region of interest" description="Disordered" evidence="14">
    <location>
        <begin position="1"/>
        <end position="27"/>
    </location>
</feature>
<evidence type="ECO:0000256" key="14">
    <source>
        <dbReference type="SAM" id="MobiDB-lite"/>
    </source>
</evidence>
<dbReference type="Proteomes" id="UP000053989">
    <property type="component" value="Unassembled WGS sequence"/>
</dbReference>
<evidence type="ECO:0000256" key="2">
    <source>
        <dbReference type="ARBA" id="ARBA00004922"/>
    </source>
</evidence>
<dbReference type="GO" id="GO:0005509">
    <property type="term" value="F:calcium ion binding"/>
    <property type="evidence" value="ECO:0007669"/>
    <property type="project" value="InterPro"/>
</dbReference>
<keyword evidence="4 11" id="KW-0479">Metal-binding</keyword>
<reference evidence="17" key="2">
    <citation type="submission" date="2015-01" db="EMBL/GenBank/DDBJ databases">
        <title>Evolutionary Origins and Diversification of the Mycorrhizal Mutualists.</title>
        <authorList>
            <consortium name="DOE Joint Genome Institute"/>
            <consortium name="Mycorrhizal Genomics Consortium"/>
            <person name="Kohler A."/>
            <person name="Kuo A."/>
            <person name="Nagy L.G."/>
            <person name="Floudas D."/>
            <person name="Copeland A."/>
            <person name="Barry K.W."/>
            <person name="Cichocki N."/>
            <person name="Veneault-Fourrey C."/>
            <person name="LaButti K."/>
            <person name="Lindquist E.A."/>
            <person name="Lipzen A."/>
            <person name="Lundell T."/>
            <person name="Morin E."/>
            <person name="Murat C."/>
            <person name="Riley R."/>
            <person name="Ohm R."/>
            <person name="Sun H."/>
            <person name="Tunlid A."/>
            <person name="Henrissat B."/>
            <person name="Grigoriev I.V."/>
            <person name="Hibbett D.S."/>
            <person name="Martin F."/>
        </authorList>
    </citation>
    <scope>NUCLEOTIDE SEQUENCE [LARGE SCALE GENOMIC DNA]</scope>
    <source>
        <strain evidence="17">Foug A</strain>
    </source>
</reference>
<dbReference type="InterPro" id="IPR036026">
    <property type="entry name" value="Seven-hairpin_glycosidases"/>
</dbReference>
<evidence type="ECO:0000256" key="1">
    <source>
        <dbReference type="ARBA" id="ARBA00001913"/>
    </source>
</evidence>
<keyword evidence="17" id="KW-1185">Reference proteome</keyword>
<dbReference type="STRING" id="1036808.A0A0C3EP91"/>
<feature type="active site" description="Proton donor" evidence="10">
    <location>
        <position position="437"/>
    </location>
</feature>
<comment type="catalytic activity">
    <reaction evidence="8">
        <text>N(4)-(alpha-D-Man-(1-&gt;2)-alpha-D-Man-(1-&gt;2)-alpha-D-Man-(1-&gt;3)-[alpha-D-Man-(1-&gt;3)-[alpha-D-Man-(1-&gt;2)-alpha-D-Man-(1-&gt;6)]-alpha-D-Man-(1-&gt;6)]-beta-D-Man-(1-&gt;4)-beta-D-GlcNAc-(1-&gt;4)-beta-D-GlcNAc)-L-asparaginyl-[protein] (N-glucan mannose isomer 8A1,2,3B1,3) + 3 H2O = N(4)-(alpha-D-Man-(1-&gt;3)-[alpha-D-Man-(1-&gt;3)-[alpha-D-Man-(1-&gt;6)]-alpha-D-Man-(1-&gt;6)]-beta-D-Man-(1-&gt;4)-beta-D-GlcNAc-(1-&gt;4)-beta-D-GlcNAc)-L-asparaginyl-[protein] (N-glucan mannose isomer 5A1,2) + 3 beta-D-mannose</text>
        <dbReference type="Rhea" id="RHEA:56028"/>
        <dbReference type="Rhea" id="RHEA-COMP:14358"/>
        <dbReference type="Rhea" id="RHEA-COMP:14367"/>
        <dbReference type="ChEBI" id="CHEBI:15377"/>
        <dbReference type="ChEBI" id="CHEBI:28563"/>
        <dbReference type="ChEBI" id="CHEBI:59087"/>
        <dbReference type="ChEBI" id="CHEBI:60628"/>
        <dbReference type="EC" id="3.2.1.113"/>
    </reaction>
</comment>
<dbReference type="SUPFAM" id="SSF48225">
    <property type="entry name" value="Seven-hairpin glycosidases"/>
    <property type="match status" value="1"/>
</dbReference>
<evidence type="ECO:0000256" key="4">
    <source>
        <dbReference type="ARBA" id="ARBA00022723"/>
    </source>
</evidence>
<dbReference type="GO" id="GO:0005783">
    <property type="term" value="C:endoplasmic reticulum"/>
    <property type="evidence" value="ECO:0007669"/>
    <property type="project" value="TreeGrafter"/>
</dbReference>
<evidence type="ECO:0000256" key="3">
    <source>
        <dbReference type="ARBA" id="ARBA00007658"/>
    </source>
</evidence>
<keyword evidence="6 11" id="KW-0106">Calcium</keyword>
<dbReference type="PRINTS" id="PR00747">
    <property type="entry name" value="GLYHDRLASE47"/>
</dbReference>
<dbReference type="InterPro" id="IPR050749">
    <property type="entry name" value="Glycosyl_Hydrolase_47"/>
</dbReference>
<keyword evidence="7 12" id="KW-1015">Disulfide bond</keyword>
<feature type="active site" evidence="10">
    <location>
        <position position="482"/>
    </location>
</feature>
<keyword evidence="5 13" id="KW-0378">Hydrolase</keyword>
<dbReference type="EMBL" id="KN822005">
    <property type="protein sequence ID" value="KIM69999.1"/>
    <property type="molecule type" value="Genomic_DNA"/>
</dbReference>
<dbReference type="EC" id="3.2.1.-" evidence="13"/>
<comment type="catalytic activity">
    <reaction evidence="9">
        <text>N(4)-(alpha-D-Man-(1-&gt;2)-alpha-D-Man-(1-&gt;2)-alpha-D-Man-(1-&gt;3)-[alpha-D-Man-(1-&gt;2)-alpha-D-Man-(1-&gt;3)-[alpha-D-Man-(1-&gt;2)-alpha-D-Man-(1-&gt;6)]-alpha-D-Man-(1-&gt;6)]-beta-D-Man-(1-&gt;4)-beta-D-GlcNAc-(1-&gt;4)-beta-D-GlcNAc)-L-asparaginyl-[protein] (N-glucan mannose isomer 9A1,2,3B1,2,3) + 4 H2O = N(4)-(alpha-D-Man-(1-&gt;3)-[alpha-D-Man-(1-&gt;3)-[alpha-D-Man-(1-&gt;6)]-alpha-D-Man-(1-&gt;6)]-beta-D-Man-(1-&gt;4)-beta-D-GlcNAc-(1-&gt;4)-beta-D-GlcNAc)-L-asparaginyl-[protein] (N-glucan mannose isomer 5A1,2) + 4 beta-D-mannose</text>
        <dbReference type="Rhea" id="RHEA:56008"/>
        <dbReference type="Rhea" id="RHEA-COMP:14356"/>
        <dbReference type="Rhea" id="RHEA-COMP:14367"/>
        <dbReference type="ChEBI" id="CHEBI:15377"/>
        <dbReference type="ChEBI" id="CHEBI:28563"/>
        <dbReference type="ChEBI" id="CHEBI:59087"/>
        <dbReference type="ChEBI" id="CHEBI:139493"/>
        <dbReference type="EC" id="3.2.1.113"/>
    </reaction>
</comment>
<evidence type="ECO:0000313" key="16">
    <source>
        <dbReference type="EMBL" id="KIM69999.1"/>
    </source>
</evidence>
<dbReference type="PANTHER" id="PTHR11742:SF55">
    <property type="entry name" value="ENDOPLASMIC RETICULUM MANNOSYL-OLIGOSACCHARIDE 1,2-ALPHA-MANNOSIDASE"/>
    <property type="match status" value="1"/>
</dbReference>
<feature type="disulfide bond" evidence="12">
    <location>
        <begin position="377"/>
        <end position="424"/>
    </location>
</feature>
<evidence type="ECO:0000256" key="10">
    <source>
        <dbReference type="PIRSR" id="PIRSR601382-1"/>
    </source>
</evidence>
<evidence type="ECO:0000256" key="8">
    <source>
        <dbReference type="ARBA" id="ARBA00047669"/>
    </source>
</evidence>
<keyword evidence="15" id="KW-1133">Transmembrane helix</keyword>
<dbReference type="InParanoid" id="A0A0C3EP91"/>
<evidence type="ECO:0000256" key="7">
    <source>
        <dbReference type="ARBA" id="ARBA00023157"/>
    </source>
</evidence>
<evidence type="ECO:0000256" key="11">
    <source>
        <dbReference type="PIRSR" id="PIRSR601382-2"/>
    </source>
</evidence>
<feature type="active site" evidence="10">
    <location>
        <position position="304"/>
    </location>
</feature>
<sequence>MAGRNLRQRKKNGPVPTPDPTPPHETQVDGATSLLTWIMYGVAVIILACLVYRLPVIFPSLPQYSYQKHLRGVRADAVPTFTADEERRDAIMEAFKHAWTAYERDAMGDDEYHPISKKGTNLSDTGSIGYTVIDAIDTMLIMGLDNEYQRAKTWIQEKLSFDRNANYNTFETTIRAMGGLLSAYHLSMGEPVFLEKARELGDRILPVFDTPTGLPLSMVNLHLREGVQDVADSGYVSTAEAATLQLEFRYLAFLTEDNNYWEKAEKVMAVLKAATLPHGLVPIFVSPKTGSYGVSPVRLGSRGDSYYEYLIKQYLQTNQTEGVYREMYQKAMTGIHTYLVQRSIPGNLLNMAELIPVSTPDGKIGWRLLAKQDHLVCFLGGSLMLGATTAEAVVEHVSVPPLPRELSAHGRRDWLTGVELIKTCLATYDTRTGLSPEIAHFRTESNKLDVDAGGKLPADWYIKGPGPGMPVPLDARYILRPETIESLFVAFRLTGDSWYRDQGWAIFQAIEKHCRIPSGGYASVMNVDKVPVQLEDRMETFMMGETLKYLYLLFSDASVLPLSDYVFNTEAHPLPIFVPTIRTGFS</sequence>
<evidence type="ECO:0000256" key="6">
    <source>
        <dbReference type="ARBA" id="ARBA00022837"/>
    </source>
</evidence>
<feature type="binding site" evidence="11">
    <location>
        <position position="569"/>
    </location>
    <ligand>
        <name>Ca(2+)</name>
        <dbReference type="ChEBI" id="CHEBI:29108"/>
    </ligand>
</feature>
<reference evidence="16 17" key="1">
    <citation type="submission" date="2014-04" db="EMBL/GenBank/DDBJ databases">
        <authorList>
            <consortium name="DOE Joint Genome Institute"/>
            <person name="Kuo A."/>
            <person name="Kohler A."/>
            <person name="Nagy L.G."/>
            <person name="Floudas D."/>
            <person name="Copeland A."/>
            <person name="Barry K.W."/>
            <person name="Cichocki N."/>
            <person name="Veneault-Fourrey C."/>
            <person name="LaButti K."/>
            <person name="Lindquist E.A."/>
            <person name="Lipzen A."/>
            <person name="Lundell T."/>
            <person name="Morin E."/>
            <person name="Murat C."/>
            <person name="Sun H."/>
            <person name="Tunlid A."/>
            <person name="Henrissat B."/>
            <person name="Grigoriev I.V."/>
            <person name="Hibbett D.S."/>
            <person name="Martin F."/>
            <person name="Nordberg H.P."/>
            <person name="Cantor M.N."/>
            <person name="Hua S.X."/>
        </authorList>
    </citation>
    <scope>NUCLEOTIDE SEQUENCE [LARGE SCALE GENOMIC DNA]</scope>
    <source>
        <strain evidence="16 17">Foug A</strain>
    </source>
</reference>
<evidence type="ECO:0000313" key="17">
    <source>
        <dbReference type="Proteomes" id="UP000053989"/>
    </source>
</evidence>
<dbReference type="FunCoup" id="A0A0C3EP91">
    <property type="interactions" value="534"/>
</dbReference>
<keyword evidence="15" id="KW-0472">Membrane</keyword>
<evidence type="ECO:0000256" key="15">
    <source>
        <dbReference type="SAM" id="Phobius"/>
    </source>
</evidence>
<protein>
    <recommendedName>
        <fullName evidence="13">alpha-1,2-Mannosidase</fullName>
        <ecNumber evidence="13">3.2.1.-</ecNumber>
    </recommendedName>
</protein>
<dbReference type="InterPro" id="IPR012341">
    <property type="entry name" value="6hp_glycosidase-like_sf"/>
</dbReference>
<dbReference type="InterPro" id="IPR001382">
    <property type="entry name" value="Glyco_hydro_47"/>
</dbReference>
<dbReference type="OrthoDB" id="8118055at2759"/>
<feature type="transmembrane region" description="Helical" evidence="15">
    <location>
        <begin position="34"/>
        <end position="54"/>
    </location>
</feature>
<comment type="pathway">
    <text evidence="2">Protein modification; protein glycosylation.</text>
</comment>
<feature type="compositionally biased region" description="Basic residues" evidence="14">
    <location>
        <begin position="1"/>
        <end position="12"/>
    </location>
</feature>
<dbReference type="Pfam" id="PF01532">
    <property type="entry name" value="Glyco_hydro_47"/>
    <property type="match status" value="1"/>
</dbReference>
<gene>
    <name evidence="16" type="ORF">SCLCIDRAFT_1207265</name>
</gene>
<feature type="active site" description="Proton donor" evidence="10">
    <location>
        <position position="171"/>
    </location>
</feature>
<dbReference type="GO" id="GO:0036503">
    <property type="term" value="P:ERAD pathway"/>
    <property type="evidence" value="ECO:0007669"/>
    <property type="project" value="UniProtKB-ARBA"/>
</dbReference>
<comment type="cofactor">
    <cofactor evidence="1 11">
        <name>Ca(2+)</name>
        <dbReference type="ChEBI" id="CHEBI:29108"/>
    </cofactor>
</comment>
<dbReference type="Gene3D" id="1.50.10.10">
    <property type="match status" value="1"/>
</dbReference>
<dbReference type="GO" id="GO:0004571">
    <property type="term" value="F:mannosyl-oligosaccharide 1,2-alpha-mannosidase activity"/>
    <property type="evidence" value="ECO:0007669"/>
    <property type="project" value="UniProtKB-EC"/>
</dbReference>
<evidence type="ECO:0000256" key="5">
    <source>
        <dbReference type="ARBA" id="ARBA00022801"/>
    </source>
</evidence>
<evidence type="ECO:0000256" key="9">
    <source>
        <dbReference type="ARBA" id="ARBA00048605"/>
    </source>
</evidence>
<comment type="similarity">
    <text evidence="3 13">Belongs to the glycosyl hydrolase 47 family.</text>
</comment>
<proteinExistence type="inferred from homology"/>
<dbReference type="PANTHER" id="PTHR11742">
    <property type="entry name" value="MANNOSYL-OLIGOSACCHARIDE ALPHA-1,2-MANNOSIDASE-RELATED"/>
    <property type="match status" value="1"/>
</dbReference>
<dbReference type="HOGENOM" id="CLU_003818_3_0_1"/>
<name>A0A0C3EP91_9AGAM</name>
<evidence type="ECO:0000256" key="13">
    <source>
        <dbReference type="RuleBase" id="RU361193"/>
    </source>
</evidence>
<accession>A0A0C3EP91</accession>
<keyword evidence="15" id="KW-0812">Transmembrane</keyword>
<dbReference type="AlphaFoldDB" id="A0A0C3EP91"/>
<evidence type="ECO:0000256" key="12">
    <source>
        <dbReference type="PIRSR" id="PIRSR601382-3"/>
    </source>
</evidence>
<keyword evidence="13" id="KW-0326">Glycosidase</keyword>
<dbReference type="GO" id="GO:0016020">
    <property type="term" value="C:membrane"/>
    <property type="evidence" value="ECO:0007669"/>
    <property type="project" value="InterPro"/>
</dbReference>
<organism evidence="16 17">
    <name type="scientific">Scleroderma citrinum Foug A</name>
    <dbReference type="NCBI Taxonomy" id="1036808"/>
    <lineage>
        <taxon>Eukaryota</taxon>
        <taxon>Fungi</taxon>
        <taxon>Dikarya</taxon>
        <taxon>Basidiomycota</taxon>
        <taxon>Agaricomycotina</taxon>
        <taxon>Agaricomycetes</taxon>
        <taxon>Agaricomycetidae</taxon>
        <taxon>Boletales</taxon>
        <taxon>Sclerodermatineae</taxon>
        <taxon>Sclerodermataceae</taxon>
        <taxon>Scleroderma</taxon>
    </lineage>
</organism>
<dbReference type="GO" id="GO:0005975">
    <property type="term" value="P:carbohydrate metabolic process"/>
    <property type="evidence" value="ECO:0007669"/>
    <property type="project" value="InterPro"/>
</dbReference>